<sequence length="28" mass="3346">MANPRVRNLPCKNYFFLQSTFGIHHRPT</sequence>
<evidence type="ECO:0000313" key="1">
    <source>
        <dbReference type="EMBL" id="MBW87474.1"/>
    </source>
</evidence>
<proteinExistence type="predicted"/>
<dbReference type="AlphaFoldDB" id="A0A2P2J1X4"/>
<dbReference type="EMBL" id="GGEC01006991">
    <property type="protein sequence ID" value="MBW87474.1"/>
    <property type="molecule type" value="Transcribed_RNA"/>
</dbReference>
<reference evidence="1" key="1">
    <citation type="submission" date="2018-02" db="EMBL/GenBank/DDBJ databases">
        <title>Rhizophora mucronata_Transcriptome.</title>
        <authorList>
            <person name="Meera S.P."/>
            <person name="Sreeshan A."/>
            <person name="Augustine A."/>
        </authorList>
    </citation>
    <scope>NUCLEOTIDE SEQUENCE</scope>
    <source>
        <tissue evidence="1">Leaf</tissue>
    </source>
</reference>
<organism evidence="1">
    <name type="scientific">Rhizophora mucronata</name>
    <name type="common">Asiatic mangrove</name>
    <dbReference type="NCBI Taxonomy" id="61149"/>
    <lineage>
        <taxon>Eukaryota</taxon>
        <taxon>Viridiplantae</taxon>
        <taxon>Streptophyta</taxon>
        <taxon>Embryophyta</taxon>
        <taxon>Tracheophyta</taxon>
        <taxon>Spermatophyta</taxon>
        <taxon>Magnoliopsida</taxon>
        <taxon>eudicotyledons</taxon>
        <taxon>Gunneridae</taxon>
        <taxon>Pentapetalae</taxon>
        <taxon>rosids</taxon>
        <taxon>fabids</taxon>
        <taxon>Malpighiales</taxon>
        <taxon>Rhizophoraceae</taxon>
        <taxon>Rhizophora</taxon>
    </lineage>
</organism>
<protein>
    <submittedName>
        <fullName evidence="1">Uncharacterized protein</fullName>
    </submittedName>
</protein>
<name>A0A2P2J1X4_RHIMU</name>
<accession>A0A2P2J1X4</accession>